<feature type="transmembrane region" description="Helical" evidence="1">
    <location>
        <begin position="50"/>
        <end position="71"/>
    </location>
</feature>
<name>A0A0J1FP22_9BURK</name>
<keyword evidence="1" id="KW-1133">Transmembrane helix</keyword>
<sequence>MAEPGPRLQGGIALTARRLSHWRATLLAKPRLLQIGRPAPGARHTVVNNALRSVVIGTLTIAMAPVVTPTVVSTVPLALAVSTLIISTMLVVPSALQAFPRKSHRASLV</sequence>
<evidence type="ECO:0000256" key="1">
    <source>
        <dbReference type="SAM" id="Phobius"/>
    </source>
</evidence>
<gene>
    <name evidence="2" type="ORF">EOS_35595</name>
</gene>
<keyword evidence="3" id="KW-1185">Reference proteome</keyword>
<dbReference type="EMBL" id="AEJF01000214">
    <property type="protein sequence ID" value="KLU21498.1"/>
    <property type="molecule type" value="Genomic_DNA"/>
</dbReference>
<comment type="caution">
    <text evidence="2">The sequence shown here is derived from an EMBL/GenBank/DDBJ whole genome shotgun (WGS) entry which is preliminary data.</text>
</comment>
<organism evidence="2 3">
    <name type="scientific">Caballeronia mineralivorans PML1(12)</name>
    <dbReference type="NCBI Taxonomy" id="908627"/>
    <lineage>
        <taxon>Bacteria</taxon>
        <taxon>Pseudomonadati</taxon>
        <taxon>Pseudomonadota</taxon>
        <taxon>Betaproteobacteria</taxon>
        <taxon>Burkholderiales</taxon>
        <taxon>Burkholderiaceae</taxon>
        <taxon>Caballeronia</taxon>
    </lineage>
</organism>
<dbReference type="Proteomes" id="UP000035963">
    <property type="component" value="Unassembled WGS sequence"/>
</dbReference>
<feature type="transmembrane region" description="Helical" evidence="1">
    <location>
        <begin position="77"/>
        <end position="99"/>
    </location>
</feature>
<proteinExistence type="predicted"/>
<evidence type="ECO:0000313" key="2">
    <source>
        <dbReference type="EMBL" id="KLU21498.1"/>
    </source>
</evidence>
<dbReference type="AlphaFoldDB" id="A0A0J1FP22"/>
<evidence type="ECO:0000313" key="3">
    <source>
        <dbReference type="Proteomes" id="UP000035963"/>
    </source>
</evidence>
<keyword evidence="1" id="KW-0812">Transmembrane</keyword>
<protein>
    <submittedName>
        <fullName evidence="2">Uncharacterized protein</fullName>
    </submittedName>
</protein>
<accession>A0A0J1FP22</accession>
<dbReference type="PATRIC" id="fig|908627.4.peg.7961"/>
<reference evidence="2 3" key="1">
    <citation type="journal article" date="2015" name="Genome Announc.">
        <title>Draft Genome Sequence of Burkholderia sp. Strain PML1(12), an Ectomycorrhizosphere-Inhabiting Bacterium with Effective Mineral-Weathering Ability.</title>
        <authorList>
            <person name="Uroz S."/>
            <person name="Oger P."/>
        </authorList>
    </citation>
    <scope>NUCLEOTIDE SEQUENCE [LARGE SCALE GENOMIC DNA]</scope>
    <source>
        <strain evidence="3">PML1(12)</strain>
    </source>
</reference>
<keyword evidence="1" id="KW-0472">Membrane</keyword>